<dbReference type="InterPro" id="IPR011257">
    <property type="entry name" value="DNA_glycosylase"/>
</dbReference>
<evidence type="ECO:0000256" key="6">
    <source>
        <dbReference type="ARBA" id="ARBA00023004"/>
    </source>
</evidence>
<keyword evidence="7" id="KW-0411">Iron-sulfur</keyword>
<accession>A0A955KXI9</accession>
<keyword evidence="9 10" id="KW-0326">Glycosidase</keyword>
<dbReference type="FunFam" id="1.10.340.30:FF:000001">
    <property type="entry name" value="Endonuclease III"/>
    <property type="match status" value="1"/>
</dbReference>
<dbReference type="Proteomes" id="UP000741282">
    <property type="component" value="Unassembled WGS sequence"/>
</dbReference>
<keyword evidence="2" id="KW-0004">4Fe-4S</keyword>
<dbReference type="SUPFAM" id="SSF48150">
    <property type="entry name" value="DNA-glycosylase"/>
    <property type="match status" value="1"/>
</dbReference>
<comment type="caution">
    <text evidence="12">The sequence shown here is derived from an EMBL/GenBank/DDBJ whole genome shotgun (WGS) entry which is preliminary data.</text>
</comment>
<evidence type="ECO:0000313" key="12">
    <source>
        <dbReference type="EMBL" id="MCA9377179.1"/>
    </source>
</evidence>
<dbReference type="GO" id="GO:0003677">
    <property type="term" value="F:DNA binding"/>
    <property type="evidence" value="ECO:0007669"/>
    <property type="project" value="UniProtKB-UniRule"/>
</dbReference>
<dbReference type="Pfam" id="PF00730">
    <property type="entry name" value="HhH-GPD"/>
    <property type="match status" value="1"/>
</dbReference>
<comment type="similarity">
    <text evidence="1 10">Belongs to the Nth/MutY family.</text>
</comment>
<dbReference type="PANTHER" id="PTHR10359">
    <property type="entry name" value="A/G-SPECIFIC ADENINE GLYCOSYLASE/ENDONUCLEASE III"/>
    <property type="match status" value="1"/>
</dbReference>
<keyword evidence="4 10" id="KW-0227">DNA damage</keyword>
<reference evidence="12" key="1">
    <citation type="submission" date="2020-04" db="EMBL/GenBank/DDBJ databases">
        <authorList>
            <person name="Zhang T."/>
        </authorList>
    </citation>
    <scope>NUCLEOTIDE SEQUENCE</scope>
    <source>
        <strain evidence="12">HKST-UBA17</strain>
    </source>
</reference>
<keyword evidence="8 10" id="KW-0234">DNA repair</keyword>
<reference evidence="12" key="2">
    <citation type="journal article" date="2021" name="Microbiome">
        <title>Successional dynamics and alternative stable states in a saline activated sludge microbial community over 9 years.</title>
        <authorList>
            <person name="Wang Y."/>
            <person name="Ye J."/>
            <person name="Ju F."/>
            <person name="Liu L."/>
            <person name="Boyd J.A."/>
            <person name="Deng Y."/>
            <person name="Parks D.H."/>
            <person name="Jiang X."/>
            <person name="Yin X."/>
            <person name="Woodcroft B.J."/>
            <person name="Tyson G.W."/>
            <person name="Hugenholtz P."/>
            <person name="Polz M.F."/>
            <person name="Zhang T."/>
        </authorList>
    </citation>
    <scope>NUCLEOTIDE SEQUENCE</scope>
    <source>
        <strain evidence="12">HKST-UBA17</strain>
    </source>
</reference>
<feature type="domain" description="HhH-GPD" evidence="11">
    <location>
        <begin position="40"/>
        <end position="188"/>
    </location>
</feature>
<gene>
    <name evidence="10" type="primary">nth</name>
    <name evidence="12" type="ORF">KC685_04640</name>
</gene>
<comment type="cofactor">
    <cofactor evidence="10">
        <name>[4Fe-4S] cluster</name>
        <dbReference type="ChEBI" id="CHEBI:49883"/>
    </cofactor>
    <text evidence="10">Binds 1 [4Fe-4S] cluster.</text>
</comment>
<comment type="caution">
    <text evidence="10">Lacks conserved residue(s) required for the propagation of feature annotation.</text>
</comment>
<keyword evidence="12" id="KW-0255">Endonuclease</keyword>
<evidence type="ECO:0000256" key="7">
    <source>
        <dbReference type="ARBA" id="ARBA00023014"/>
    </source>
</evidence>
<evidence type="ECO:0000256" key="9">
    <source>
        <dbReference type="ARBA" id="ARBA00023295"/>
    </source>
</evidence>
<dbReference type="InterPro" id="IPR023170">
    <property type="entry name" value="HhH_base_excis_C"/>
</dbReference>
<dbReference type="EC" id="4.2.99.18" evidence="10"/>
<dbReference type="Gene3D" id="1.10.340.30">
    <property type="entry name" value="Hypothetical protein, domain 2"/>
    <property type="match status" value="1"/>
</dbReference>
<keyword evidence="10" id="KW-0238">DNA-binding</keyword>
<evidence type="ECO:0000256" key="10">
    <source>
        <dbReference type="HAMAP-Rule" id="MF_00942"/>
    </source>
</evidence>
<dbReference type="PROSITE" id="PS01155">
    <property type="entry name" value="ENDONUCLEASE_III_2"/>
    <property type="match status" value="1"/>
</dbReference>
<dbReference type="GO" id="GO:0019104">
    <property type="term" value="F:DNA N-glycosylase activity"/>
    <property type="evidence" value="ECO:0007669"/>
    <property type="project" value="UniProtKB-UniRule"/>
</dbReference>
<evidence type="ECO:0000256" key="4">
    <source>
        <dbReference type="ARBA" id="ARBA00022763"/>
    </source>
</evidence>
<keyword evidence="10" id="KW-0456">Lyase</keyword>
<dbReference type="GO" id="GO:0006285">
    <property type="term" value="P:base-excision repair, AP site formation"/>
    <property type="evidence" value="ECO:0007669"/>
    <property type="project" value="TreeGrafter"/>
</dbReference>
<evidence type="ECO:0000256" key="3">
    <source>
        <dbReference type="ARBA" id="ARBA00022723"/>
    </source>
</evidence>
<dbReference type="AlphaFoldDB" id="A0A955KXI9"/>
<dbReference type="InterPro" id="IPR000445">
    <property type="entry name" value="HhH_motif"/>
</dbReference>
<dbReference type="InterPro" id="IPR003265">
    <property type="entry name" value="HhH-GPD_domain"/>
</dbReference>
<dbReference type="GO" id="GO:0140078">
    <property type="term" value="F:class I DNA-(apurinic or apyrimidinic site) endonuclease activity"/>
    <property type="evidence" value="ECO:0007669"/>
    <property type="project" value="UniProtKB-EC"/>
</dbReference>
<organism evidence="12 13">
    <name type="scientific">Candidatus Dojkabacteria bacterium</name>
    <dbReference type="NCBI Taxonomy" id="2099670"/>
    <lineage>
        <taxon>Bacteria</taxon>
        <taxon>Candidatus Dojkabacteria</taxon>
    </lineage>
</organism>
<keyword evidence="6" id="KW-0408">Iron</keyword>
<dbReference type="InterPro" id="IPR005759">
    <property type="entry name" value="Nth"/>
</dbReference>
<evidence type="ECO:0000256" key="8">
    <source>
        <dbReference type="ARBA" id="ARBA00023204"/>
    </source>
</evidence>
<dbReference type="PIRSF" id="PIRSF001435">
    <property type="entry name" value="Nth"/>
    <property type="match status" value="1"/>
</dbReference>
<comment type="function">
    <text evidence="10">DNA repair enzyme that has both DNA N-glycosylase activity and AP-lyase activity. The DNA N-glycosylase activity releases various damaged pyrimidines from DNA by cleaving the N-glycosidic bond, leaving an AP (apurinic/apyrimidinic) site. The AP-lyase activity cleaves the phosphodiester bond 3' to the AP site by a beta-elimination, leaving a 3'-terminal unsaturated sugar and a product with a terminal 5'-phosphate.</text>
</comment>
<dbReference type="EMBL" id="JAGQLN010000022">
    <property type="protein sequence ID" value="MCA9377179.1"/>
    <property type="molecule type" value="Genomic_DNA"/>
</dbReference>
<dbReference type="Gene3D" id="1.10.1670.10">
    <property type="entry name" value="Helix-hairpin-Helix base-excision DNA repair enzymes (C-terminal)"/>
    <property type="match status" value="1"/>
</dbReference>
<keyword evidence="3" id="KW-0479">Metal-binding</keyword>
<dbReference type="HAMAP" id="MF_00942">
    <property type="entry name" value="Nth"/>
    <property type="match status" value="1"/>
</dbReference>
<proteinExistence type="inferred from homology"/>
<dbReference type="PANTHER" id="PTHR10359:SF18">
    <property type="entry name" value="ENDONUCLEASE III"/>
    <property type="match status" value="1"/>
</dbReference>
<evidence type="ECO:0000256" key="1">
    <source>
        <dbReference type="ARBA" id="ARBA00008343"/>
    </source>
</evidence>
<name>A0A955KXI9_9BACT</name>
<keyword evidence="5 10" id="KW-0378">Hydrolase</keyword>
<dbReference type="GO" id="GO:0046872">
    <property type="term" value="F:metal ion binding"/>
    <property type="evidence" value="ECO:0007669"/>
    <property type="project" value="UniProtKB-KW"/>
</dbReference>
<dbReference type="SMART" id="SM00478">
    <property type="entry name" value="ENDO3c"/>
    <property type="match status" value="1"/>
</dbReference>
<keyword evidence="12" id="KW-0540">Nuclease</keyword>
<dbReference type="Pfam" id="PF00633">
    <property type="entry name" value="HHH"/>
    <property type="match status" value="1"/>
</dbReference>
<comment type="catalytic activity">
    <reaction evidence="10">
        <text>2'-deoxyribonucleotide-(2'-deoxyribose 5'-phosphate)-2'-deoxyribonucleotide-DNA = a 3'-end 2'-deoxyribonucleotide-(2,3-dehydro-2,3-deoxyribose 5'-phosphate)-DNA + a 5'-end 5'-phospho-2'-deoxyribonucleoside-DNA + H(+)</text>
        <dbReference type="Rhea" id="RHEA:66592"/>
        <dbReference type="Rhea" id="RHEA-COMP:13180"/>
        <dbReference type="Rhea" id="RHEA-COMP:16897"/>
        <dbReference type="Rhea" id="RHEA-COMP:17067"/>
        <dbReference type="ChEBI" id="CHEBI:15378"/>
        <dbReference type="ChEBI" id="CHEBI:136412"/>
        <dbReference type="ChEBI" id="CHEBI:157695"/>
        <dbReference type="ChEBI" id="CHEBI:167181"/>
        <dbReference type="EC" id="4.2.99.18"/>
    </reaction>
</comment>
<evidence type="ECO:0000313" key="13">
    <source>
        <dbReference type="Proteomes" id="UP000741282"/>
    </source>
</evidence>
<dbReference type="CDD" id="cd00056">
    <property type="entry name" value="ENDO3c"/>
    <property type="match status" value="1"/>
</dbReference>
<sequence length="216" mass="24380">MTKKQKAYYILMKMQELFPDARSELENWETPFQFLICIILSAQTTDAQVNKVTRELFQRFPDPKALGSADLEGVMKIIGSVNYYRNKAKNIVATARSIDEGSAGKVPKTIEELIKLPGVGLKTANVFLNDLYAANQGIGADTHVMRVATRLGLTDQKTPELIARDLEKLYDRQDWHLVNTHFVLYGRYVCKARVSPENSECVFKDICSQCGSIKAR</sequence>
<evidence type="ECO:0000256" key="5">
    <source>
        <dbReference type="ARBA" id="ARBA00022801"/>
    </source>
</evidence>
<dbReference type="InterPro" id="IPR004036">
    <property type="entry name" value="Endonuclease-III-like_CS2"/>
</dbReference>
<evidence type="ECO:0000256" key="2">
    <source>
        <dbReference type="ARBA" id="ARBA00022485"/>
    </source>
</evidence>
<protein>
    <recommendedName>
        <fullName evidence="10">Endonuclease III</fullName>
        <ecNumber evidence="10">4.2.99.18</ecNumber>
    </recommendedName>
    <alternativeName>
        <fullName evidence="10">DNA-(apurinic or apyrimidinic site) lyase</fullName>
    </alternativeName>
</protein>
<dbReference type="GO" id="GO:0051539">
    <property type="term" value="F:4 iron, 4 sulfur cluster binding"/>
    <property type="evidence" value="ECO:0007669"/>
    <property type="project" value="UniProtKB-KW"/>
</dbReference>
<evidence type="ECO:0000259" key="11">
    <source>
        <dbReference type="SMART" id="SM00478"/>
    </source>
</evidence>